<dbReference type="EC" id="1.8.1.4" evidence="9"/>
<sequence length="135" mass="14049">MTDSINVDVAVLGGGPGGYTAAFRAADLGLSVCIVESRETLGGVCVNVGCIPSKALLHATSLIEQSKHGQSMGITFSEPTVDINALREYKQSTIADLTKGIANLAKARKVIRVQGVGQFISSTSLVVNGESEQKN</sequence>
<dbReference type="SUPFAM" id="SSF51905">
    <property type="entry name" value="FAD/NAD(P)-binding domain"/>
    <property type="match status" value="1"/>
</dbReference>
<keyword evidence="5 9" id="KW-0560">Oxidoreductase</keyword>
<comment type="similarity">
    <text evidence="2">Belongs to the class-I pyridine nucleotide-disulfide oxidoreductase family.</text>
</comment>
<dbReference type="Gene3D" id="3.50.50.60">
    <property type="entry name" value="FAD/NAD(P)-binding domain"/>
    <property type="match status" value="1"/>
</dbReference>
<feature type="domain" description="FAD/NAD(P)-binding" evidence="8">
    <location>
        <begin position="8"/>
        <end position="121"/>
    </location>
</feature>
<evidence type="ECO:0000256" key="6">
    <source>
        <dbReference type="ARBA" id="ARBA00023157"/>
    </source>
</evidence>
<reference evidence="10" key="2">
    <citation type="submission" date="2014-09" db="EMBL/GenBank/DDBJ databases">
        <authorList>
            <consortium name="NBRP consortium"/>
            <person name="Sawabe T."/>
            <person name="Meirelles P."/>
            <person name="Nakanishi M."/>
            <person name="Sayaka M."/>
            <person name="Hattori M."/>
            <person name="Ohkuma M."/>
        </authorList>
    </citation>
    <scope>NUCLEOTIDE SEQUENCE [LARGE SCALE GENOMIC DNA]</scope>
    <source>
        <strain evidence="10">JCM 19239</strain>
    </source>
</reference>
<comment type="caution">
    <text evidence="9">The sequence shown here is derived from an EMBL/GenBank/DDBJ whole genome shotgun (WGS) entry which is preliminary data.</text>
</comment>
<dbReference type="EMBL" id="BBMS01000004">
    <property type="protein sequence ID" value="GAL24486.1"/>
    <property type="molecule type" value="Genomic_DNA"/>
</dbReference>
<gene>
    <name evidence="9" type="ORF">JCM19239_1940</name>
</gene>
<dbReference type="GO" id="GO:0004148">
    <property type="term" value="F:dihydrolipoyl dehydrogenase (NADH) activity"/>
    <property type="evidence" value="ECO:0007669"/>
    <property type="project" value="UniProtKB-EC"/>
</dbReference>
<dbReference type="Proteomes" id="UP000029223">
    <property type="component" value="Unassembled WGS sequence"/>
</dbReference>
<keyword evidence="6" id="KW-1015">Disulfide bond</keyword>
<dbReference type="PROSITE" id="PS00076">
    <property type="entry name" value="PYRIDINE_REDOX_1"/>
    <property type="match status" value="1"/>
</dbReference>
<dbReference type="Pfam" id="PF07992">
    <property type="entry name" value="Pyr_redox_2"/>
    <property type="match status" value="1"/>
</dbReference>
<evidence type="ECO:0000256" key="4">
    <source>
        <dbReference type="ARBA" id="ARBA00022827"/>
    </source>
</evidence>
<evidence type="ECO:0000313" key="9">
    <source>
        <dbReference type="EMBL" id="GAL24486.1"/>
    </source>
</evidence>
<evidence type="ECO:0000256" key="1">
    <source>
        <dbReference type="ARBA" id="ARBA00001974"/>
    </source>
</evidence>
<reference evidence="10" key="1">
    <citation type="submission" date="2014-09" db="EMBL/GenBank/DDBJ databases">
        <title>Vibrio variabilis JCM 19239. (C206) whole genome shotgun sequence.</title>
        <authorList>
            <person name="Sawabe T."/>
            <person name="Meirelles P."/>
            <person name="Nakanishi M."/>
            <person name="Sayaka M."/>
            <person name="Hattori M."/>
            <person name="Ohkuma M."/>
        </authorList>
    </citation>
    <scope>NUCLEOTIDE SEQUENCE [LARGE SCALE GENOMIC DNA]</scope>
    <source>
        <strain evidence="10">JCM 19239</strain>
    </source>
</reference>
<proteinExistence type="inferred from homology"/>
<protein>
    <submittedName>
        <fullName evidence="9">Dihydrolipoamide dehydrogenase of pyruvate dehydrogenase complex</fullName>
        <ecNumber evidence="9">1.8.1.4</ecNumber>
    </submittedName>
</protein>
<evidence type="ECO:0000259" key="8">
    <source>
        <dbReference type="Pfam" id="PF07992"/>
    </source>
</evidence>
<organism evidence="9 10">
    <name type="scientific">Vibrio variabilis</name>
    <dbReference type="NCBI Taxonomy" id="990271"/>
    <lineage>
        <taxon>Bacteria</taxon>
        <taxon>Pseudomonadati</taxon>
        <taxon>Pseudomonadota</taxon>
        <taxon>Gammaproteobacteria</taxon>
        <taxon>Vibrionales</taxon>
        <taxon>Vibrionaceae</taxon>
        <taxon>Vibrio</taxon>
    </lineage>
</organism>
<keyword evidence="3" id="KW-0285">Flavoprotein</keyword>
<keyword evidence="7" id="KW-0676">Redox-active center</keyword>
<evidence type="ECO:0000256" key="3">
    <source>
        <dbReference type="ARBA" id="ARBA00022630"/>
    </source>
</evidence>
<dbReference type="PANTHER" id="PTHR22912">
    <property type="entry name" value="DISULFIDE OXIDOREDUCTASE"/>
    <property type="match status" value="1"/>
</dbReference>
<dbReference type="InterPro" id="IPR050151">
    <property type="entry name" value="Class-I_Pyr_Nuc-Dis_Oxidored"/>
</dbReference>
<dbReference type="InterPro" id="IPR023753">
    <property type="entry name" value="FAD/NAD-binding_dom"/>
</dbReference>
<keyword evidence="10" id="KW-1185">Reference proteome</keyword>
<evidence type="ECO:0000256" key="5">
    <source>
        <dbReference type="ARBA" id="ARBA00023002"/>
    </source>
</evidence>
<evidence type="ECO:0000313" key="10">
    <source>
        <dbReference type="Proteomes" id="UP000029223"/>
    </source>
</evidence>
<keyword evidence="4" id="KW-0274">FAD</keyword>
<evidence type="ECO:0000256" key="2">
    <source>
        <dbReference type="ARBA" id="ARBA00007532"/>
    </source>
</evidence>
<dbReference type="PRINTS" id="PR00411">
    <property type="entry name" value="PNDRDTASEI"/>
</dbReference>
<dbReference type="PANTHER" id="PTHR22912:SF160">
    <property type="entry name" value="DIHYDROLIPOYL DEHYDROGENASE"/>
    <property type="match status" value="1"/>
</dbReference>
<keyword evidence="9" id="KW-0670">Pyruvate</keyword>
<accession>A0ABQ0J6Z3</accession>
<dbReference type="InterPro" id="IPR012999">
    <property type="entry name" value="Pyr_OxRdtase_I_AS"/>
</dbReference>
<comment type="cofactor">
    <cofactor evidence="1">
        <name>FAD</name>
        <dbReference type="ChEBI" id="CHEBI:57692"/>
    </cofactor>
</comment>
<evidence type="ECO:0000256" key="7">
    <source>
        <dbReference type="ARBA" id="ARBA00023284"/>
    </source>
</evidence>
<dbReference type="InterPro" id="IPR036188">
    <property type="entry name" value="FAD/NAD-bd_sf"/>
</dbReference>
<name>A0ABQ0J6Z3_9VIBR</name>